<evidence type="ECO:0000313" key="1">
    <source>
        <dbReference type="EMBL" id="RUT30355.1"/>
    </source>
</evidence>
<dbReference type="GO" id="GO:0016740">
    <property type="term" value="F:transferase activity"/>
    <property type="evidence" value="ECO:0007669"/>
    <property type="project" value="UniProtKB-KW"/>
</dbReference>
<dbReference type="RefSeq" id="WP_127189137.1">
    <property type="nucleotide sequence ID" value="NZ_RZNJ01000004.1"/>
</dbReference>
<dbReference type="OrthoDB" id="1550485at2"/>
<proteinExistence type="predicted"/>
<gene>
    <name evidence="1" type="ORF">EMQ25_13690</name>
</gene>
<reference evidence="1 2" key="1">
    <citation type="journal article" date="2016" name="Int. J. Syst. Evol. Microbiol.">
        <title>Arsenicitalea aurantiaca gen. nov., sp. nov., a new member of the family Hyphomicrobiaceae, isolated from high-arsenic sediment.</title>
        <authorList>
            <person name="Mu Y."/>
            <person name="Zhou L."/>
            <person name="Zeng X.C."/>
            <person name="Liu L."/>
            <person name="Pan Y."/>
            <person name="Chen X."/>
            <person name="Wang J."/>
            <person name="Li S."/>
            <person name="Li W.J."/>
            <person name="Wang Y."/>
        </authorList>
    </citation>
    <scope>NUCLEOTIDE SEQUENCE [LARGE SCALE GENOMIC DNA]</scope>
    <source>
        <strain evidence="1 2">42-50</strain>
    </source>
</reference>
<dbReference type="EMBL" id="RZNJ01000004">
    <property type="protein sequence ID" value="RUT30355.1"/>
    <property type="molecule type" value="Genomic_DNA"/>
</dbReference>
<evidence type="ECO:0000313" key="2">
    <source>
        <dbReference type="Proteomes" id="UP000281547"/>
    </source>
</evidence>
<organism evidence="1 2">
    <name type="scientific">Arsenicitalea aurantiaca</name>
    <dbReference type="NCBI Taxonomy" id="1783274"/>
    <lineage>
        <taxon>Bacteria</taxon>
        <taxon>Pseudomonadati</taxon>
        <taxon>Pseudomonadota</taxon>
        <taxon>Alphaproteobacteria</taxon>
        <taxon>Hyphomicrobiales</taxon>
        <taxon>Devosiaceae</taxon>
        <taxon>Arsenicitalea</taxon>
    </lineage>
</organism>
<dbReference type="Proteomes" id="UP000281547">
    <property type="component" value="Unassembled WGS sequence"/>
</dbReference>
<keyword evidence="2" id="KW-1185">Reference proteome</keyword>
<comment type="caution">
    <text evidence="1">The sequence shown here is derived from an EMBL/GenBank/DDBJ whole genome shotgun (WGS) entry which is preliminary data.</text>
</comment>
<keyword evidence="1" id="KW-0808">Transferase</keyword>
<dbReference type="AlphaFoldDB" id="A0A433X8F6"/>
<protein>
    <submittedName>
        <fullName evidence="1">Nucleotidyltransferase</fullName>
    </submittedName>
</protein>
<sequence length="253" mass="27460">MTADDYLKAILEREAVPRDPGLLPAALVDCVGAICRDWAGPDFLEIVPAGSFEKGTANLSGRQIDFLAVLAPDTARPLEEAYAALWQRFEALGLRPERRNVSIGIRVSGRLVDVIPARREARDSDAHMLFLPRAGKTVTTMPALHAGGIGASGLTDEIRLMKLWRDQRGLPFPSFYLELSVLAALDGQGRAGLAENVWAVLVYLERSFLSRAVLDPANANNIVSDMLAQSEKSQIAASARRSLADAAWQEIVA</sequence>
<name>A0A433X8F6_9HYPH</name>
<accession>A0A433X8F6</accession>